<keyword evidence="6" id="KW-1185">Reference proteome</keyword>
<evidence type="ECO:0000256" key="4">
    <source>
        <dbReference type="SAM" id="SignalP"/>
    </source>
</evidence>
<keyword evidence="4" id="KW-0732">Signal</keyword>
<dbReference type="GO" id="GO:0003824">
    <property type="term" value="F:catalytic activity"/>
    <property type="evidence" value="ECO:0007669"/>
    <property type="project" value="InterPro"/>
</dbReference>
<comment type="cofactor">
    <cofactor evidence="1">
        <name>Ca(2+)</name>
        <dbReference type="ChEBI" id="CHEBI:29108"/>
    </cofactor>
</comment>
<proteinExistence type="predicted"/>
<protein>
    <recommendedName>
        <fullName evidence="7">Aldose 1-epimerase</fullName>
    </recommendedName>
</protein>
<sequence length="326" mass="36450">MKKKIVAIALSMSVCGGFITSADFPTAKITNGLIEAELYLPDAQRGYYQGTRFDWSGVMPRLDYKGHSYFGIWNPAPYDPKLHDAIAGPVEEFVAVGMNEAPIGGEFLKIGVGTLIKPDAKPYSFMTPYTLKNEGEWTVKPFKDKVEFTHELTDAAGYGYVYRKTVRLTKGKPELVLEHSLKNTGTKPIETQTYNHNFFMIDNEPTGPNIKTTFPFEVSAEGRNFGMIAKAGNKAITYSRLIESGEFVFSAGLQGFGATSNDYSMLIQNLKTGASVRIKGDKPLEKFVFWACHTTSCPEPYIKLSVKPQEEIHWKITYEFKVETPK</sequence>
<evidence type="ECO:0000256" key="3">
    <source>
        <dbReference type="ARBA" id="ARBA00022837"/>
    </source>
</evidence>
<name>A0A344TFA2_9BACT</name>
<reference evidence="5 6" key="1">
    <citation type="submission" date="2018-07" db="EMBL/GenBank/DDBJ databases">
        <title>Genome sequencing of Runella.</title>
        <authorList>
            <person name="Baek M.-G."/>
            <person name="Yi H."/>
        </authorList>
    </citation>
    <scope>NUCLEOTIDE SEQUENCE [LARGE SCALE GENOMIC DNA]</scope>
    <source>
        <strain evidence="5 6">HYN0085</strain>
    </source>
</reference>
<dbReference type="RefSeq" id="WP_114066109.1">
    <property type="nucleotide sequence ID" value="NZ_CP030850.1"/>
</dbReference>
<evidence type="ECO:0008006" key="7">
    <source>
        <dbReference type="Google" id="ProtNLM"/>
    </source>
</evidence>
<dbReference type="SUPFAM" id="SSF74650">
    <property type="entry name" value="Galactose mutarotase-like"/>
    <property type="match status" value="1"/>
</dbReference>
<comment type="subunit">
    <text evidence="2">Monomer.</text>
</comment>
<evidence type="ECO:0000313" key="5">
    <source>
        <dbReference type="EMBL" id="AXE17323.1"/>
    </source>
</evidence>
<dbReference type="OrthoDB" id="5621785at2"/>
<gene>
    <name evidence="5" type="ORF">DR864_06050</name>
</gene>
<keyword evidence="3" id="KW-0106">Calcium</keyword>
<evidence type="ECO:0000256" key="1">
    <source>
        <dbReference type="ARBA" id="ARBA00001913"/>
    </source>
</evidence>
<feature type="chain" id="PRO_5016972522" description="Aldose 1-epimerase" evidence="4">
    <location>
        <begin position="23"/>
        <end position="326"/>
    </location>
</feature>
<accession>A0A344TFA2</accession>
<dbReference type="Gene3D" id="2.70.98.10">
    <property type="match status" value="1"/>
</dbReference>
<evidence type="ECO:0000256" key="2">
    <source>
        <dbReference type="ARBA" id="ARBA00011245"/>
    </source>
</evidence>
<dbReference type="GO" id="GO:0005975">
    <property type="term" value="P:carbohydrate metabolic process"/>
    <property type="evidence" value="ECO:0007669"/>
    <property type="project" value="InterPro"/>
</dbReference>
<dbReference type="Proteomes" id="UP000251993">
    <property type="component" value="Chromosome"/>
</dbReference>
<dbReference type="KEGG" id="run:DR864_06050"/>
<organism evidence="5 6">
    <name type="scientific">Runella rosea</name>
    <dbReference type="NCBI Taxonomy" id="2259595"/>
    <lineage>
        <taxon>Bacteria</taxon>
        <taxon>Pseudomonadati</taxon>
        <taxon>Bacteroidota</taxon>
        <taxon>Cytophagia</taxon>
        <taxon>Cytophagales</taxon>
        <taxon>Spirosomataceae</taxon>
        <taxon>Runella</taxon>
    </lineage>
</organism>
<dbReference type="EMBL" id="CP030850">
    <property type="protein sequence ID" value="AXE17323.1"/>
    <property type="molecule type" value="Genomic_DNA"/>
</dbReference>
<dbReference type="GO" id="GO:0030246">
    <property type="term" value="F:carbohydrate binding"/>
    <property type="evidence" value="ECO:0007669"/>
    <property type="project" value="InterPro"/>
</dbReference>
<dbReference type="InterPro" id="IPR014718">
    <property type="entry name" value="GH-type_carb-bd"/>
</dbReference>
<evidence type="ECO:0000313" key="6">
    <source>
        <dbReference type="Proteomes" id="UP000251993"/>
    </source>
</evidence>
<dbReference type="AlphaFoldDB" id="A0A344TFA2"/>
<feature type="signal peptide" evidence="4">
    <location>
        <begin position="1"/>
        <end position="22"/>
    </location>
</feature>
<dbReference type="InterPro" id="IPR011013">
    <property type="entry name" value="Gal_mutarotase_sf_dom"/>
</dbReference>